<evidence type="ECO:0000256" key="7">
    <source>
        <dbReference type="ARBA" id="ARBA00023136"/>
    </source>
</evidence>
<dbReference type="EMBL" id="JACCKX010000001">
    <property type="protein sequence ID" value="NZA02077.1"/>
    <property type="molecule type" value="Genomic_DNA"/>
</dbReference>
<dbReference type="InterPro" id="IPR029044">
    <property type="entry name" value="Nucleotide-diphossugar_trans"/>
</dbReference>
<dbReference type="CDD" id="cd04187">
    <property type="entry name" value="DPM1_like_bac"/>
    <property type="match status" value="1"/>
</dbReference>
<keyword evidence="5" id="KW-0448">Lipopolysaccharide biosynthesis</keyword>
<dbReference type="AlphaFoldDB" id="A0A853IWI6"/>
<feature type="domain" description="Glycosyltransferase 2-like" evidence="10">
    <location>
        <begin position="24"/>
        <end position="189"/>
    </location>
</feature>
<evidence type="ECO:0000256" key="6">
    <source>
        <dbReference type="ARBA" id="ARBA00022989"/>
    </source>
</evidence>
<dbReference type="Pfam" id="PF00535">
    <property type="entry name" value="Glycos_transf_2"/>
    <property type="match status" value="1"/>
</dbReference>
<evidence type="ECO:0000313" key="12">
    <source>
        <dbReference type="Proteomes" id="UP000589716"/>
    </source>
</evidence>
<reference evidence="11 12" key="1">
    <citation type="submission" date="2020-07" db="EMBL/GenBank/DDBJ databases">
        <authorList>
            <person name="Maaloum M."/>
        </authorList>
    </citation>
    <scope>NUCLEOTIDE SEQUENCE [LARGE SCALE GENOMIC DNA]</scope>
    <source>
        <strain evidence="11 12">GCS-AN-3</strain>
    </source>
</reference>
<feature type="region of interest" description="Disordered" evidence="8">
    <location>
        <begin position="334"/>
        <end position="355"/>
    </location>
</feature>
<dbReference type="PANTHER" id="PTHR48090">
    <property type="entry name" value="UNDECAPRENYL-PHOSPHATE 4-DEOXY-4-FORMAMIDO-L-ARABINOSE TRANSFERASE-RELATED"/>
    <property type="match status" value="1"/>
</dbReference>
<organism evidence="11 12">
    <name type="scientific">Ottowia beijingensis</name>
    <dbReference type="NCBI Taxonomy" id="1207057"/>
    <lineage>
        <taxon>Bacteria</taxon>
        <taxon>Pseudomonadati</taxon>
        <taxon>Pseudomonadota</taxon>
        <taxon>Betaproteobacteria</taxon>
        <taxon>Burkholderiales</taxon>
        <taxon>Comamonadaceae</taxon>
        <taxon>Ottowia</taxon>
    </lineage>
</organism>
<evidence type="ECO:0000256" key="9">
    <source>
        <dbReference type="SAM" id="Phobius"/>
    </source>
</evidence>
<sequence>MDGHYPASHPTPHDPARTPAPDVSIVVPIYNEVDNLPDLVARIGQAMAGQPLTWELLAVDDGSSDGSRARLRELAAATPWLRPVMLARNYGQSSALQAGFDRVRGRYVVTLDADLQNEPGDIPLLLQRLETDPEVDMVSGWRKDRQDAELSRKLPSRIANKLISNATGVHLHDYGCALKAYRRPIIDRIRLYGELHRFIPSLAKEAGARIAEVPVRHHARTRGVSKYGIDRTFRVILDLILIVFFMRYRQRPLHAFGGLGLWLAAPGALILLWLLVVKLFGHDIGGRPLLLVGVMLVLMGAQMIAAGLIGELLTRIYHEAGGAPQFHAEEVVVDSEPNQPSAPAPSAQSAPQNIA</sequence>
<proteinExistence type="predicted"/>
<dbReference type="InterPro" id="IPR050256">
    <property type="entry name" value="Glycosyltransferase_2"/>
</dbReference>
<evidence type="ECO:0000256" key="8">
    <source>
        <dbReference type="SAM" id="MobiDB-lite"/>
    </source>
</evidence>
<evidence type="ECO:0000256" key="2">
    <source>
        <dbReference type="ARBA" id="ARBA00022676"/>
    </source>
</evidence>
<keyword evidence="12" id="KW-1185">Reference proteome</keyword>
<dbReference type="GO" id="GO:0009103">
    <property type="term" value="P:lipopolysaccharide biosynthetic process"/>
    <property type="evidence" value="ECO:0007669"/>
    <property type="project" value="UniProtKB-KW"/>
</dbReference>
<keyword evidence="4 9" id="KW-0812">Transmembrane</keyword>
<dbReference type="Proteomes" id="UP000589716">
    <property type="component" value="Unassembled WGS sequence"/>
</dbReference>
<feature type="transmembrane region" description="Helical" evidence="9">
    <location>
        <begin position="255"/>
        <end position="277"/>
    </location>
</feature>
<name>A0A853IWI6_9BURK</name>
<keyword evidence="1" id="KW-1003">Cell membrane</keyword>
<protein>
    <submittedName>
        <fullName evidence="11">Glycosyltransferase family 2 protein</fullName>
    </submittedName>
</protein>
<dbReference type="PANTHER" id="PTHR48090:SF3">
    <property type="entry name" value="UNDECAPRENYL-PHOSPHATE 4-DEOXY-4-FORMAMIDO-L-ARABINOSE TRANSFERASE"/>
    <property type="match status" value="1"/>
</dbReference>
<evidence type="ECO:0000256" key="4">
    <source>
        <dbReference type="ARBA" id="ARBA00022692"/>
    </source>
</evidence>
<keyword evidence="2" id="KW-0328">Glycosyltransferase</keyword>
<keyword evidence="7 9" id="KW-0472">Membrane</keyword>
<dbReference type="GO" id="GO:0005886">
    <property type="term" value="C:plasma membrane"/>
    <property type="evidence" value="ECO:0007669"/>
    <property type="project" value="TreeGrafter"/>
</dbReference>
<gene>
    <name evidence="11" type="ORF">H0I39_10530</name>
</gene>
<evidence type="ECO:0000259" key="10">
    <source>
        <dbReference type="Pfam" id="PF00535"/>
    </source>
</evidence>
<keyword evidence="3 11" id="KW-0808">Transferase</keyword>
<evidence type="ECO:0000256" key="3">
    <source>
        <dbReference type="ARBA" id="ARBA00022679"/>
    </source>
</evidence>
<evidence type="ECO:0000256" key="1">
    <source>
        <dbReference type="ARBA" id="ARBA00022475"/>
    </source>
</evidence>
<evidence type="ECO:0000256" key="5">
    <source>
        <dbReference type="ARBA" id="ARBA00022985"/>
    </source>
</evidence>
<feature type="region of interest" description="Disordered" evidence="8">
    <location>
        <begin position="1"/>
        <end position="20"/>
    </location>
</feature>
<dbReference type="InterPro" id="IPR001173">
    <property type="entry name" value="Glyco_trans_2-like"/>
</dbReference>
<evidence type="ECO:0000313" key="11">
    <source>
        <dbReference type="EMBL" id="NZA02077.1"/>
    </source>
</evidence>
<dbReference type="SUPFAM" id="SSF53448">
    <property type="entry name" value="Nucleotide-diphospho-sugar transferases"/>
    <property type="match status" value="1"/>
</dbReference>
<feature type="compositionally biased region" description="Low complexity" evidence="8">
    <location>
        <begin position="339"/>
        <end position="355"/>
    </location>
</feature>
<comment type="caution">
    <text evidence="11">The sequence shown here is derived from an EMBL/GenBank/DDBJ whole genome shotgun (WGS) entry which is preliminary data.</text>
</comment>
<dbReference type="GO" id="GO:0099621">
    <property type="term" value="F:undecaprenyl-phosphate 4-deoxy-4-formamido-L-arabinose transferase activity"/>
    <property type="evidence" value="ECO:0007669"/>
    <property type="project" value="TreeGrafter"/>
</dbReference>
<accession>A0A853IWI6</accession>
<feature type="transmembrane region" description="Helical" evidence="9">
    <location>
        <begin position="289"/>
        <end position="309"/>
    </location>
</feature>
<dbReference type="Gene3D" id="3.90.550.10">
    <property type="entry name" value="Spore Coat Polysaccharide Biosynthesis Protein SpsA, Chain A"/>
    <property type="match status" value="1"/>
</dbReference>
<keyword evidence="6 9" id="KW-1133">Transmembrane helix</keyword>